<gene>
    <name evidence="2" type="ORF">L9F63_003877</name>
</gene>
<reference evidence="2" key="2">
    <citation type="submission" date="2023-05" db="EMBL/GenBank/DDBJ databases">
        <authorList>
            <person name="Fouks B."/>
        </authorList>
    </citation>
    <scope>NUCLEOTIDE SEQUENCE</scope>
    <source>
        <strain evidence="2">Stay&amp;Tobe</strain>
        <tissue evidence="2">Testes</tissue>
    </source>
</reference>
<keyword evidence="1" id="KW-0812">Transmembrane</keyword>
<feature type="non-terminal residue" evidence="2">
    <location>
        <position position="171"/>
    </location>
</feature>
<sequence>YRNLKQKLYRVERNAVIVIVTKVKRSIIGIYQDAKGRISEHEIPSIVMECKYEGLFKSTLDEKLILGEIRKNSNKIIITRQSHFPYRKKKYETVYVKIKHVAKRTYNLSLGLKLYCIIVLLFTIFVTTILLREKCGHTVFSVQEYSIGYLCKPRITKRVSTEDKLDENNNS</sequence>
<evidence type="ECO:0000313" key="2">
    <source>
        <dbReference type="EMBL" id="KAJ9581808.1"/>
    </source>
</evidence>
<keyword evidence="1" id="KW-0472">Membrane</keyword>
<dbReference type="Proteomes" id="UP001233999">
    <property type="component" value="Unassembled WGS sequence"/>
</dbReference>
<comment type="caution">
    <text evidence="2">The sequence shown here is derived from an EMBL/GenBank/DDBJ whole genome shotgun (WGS) entry which is preliminary data.</text>
</comment>
<reference evidence="2" key="1">
    <citation type="journal article" date="2023" name="IScience">
        <title>Live-bearing cockroach genome reveals convergent evolutionary mechanisms linked to viviparity in insects and beyond.</title>
        <authorList>
            <person name="Fouks B."/>
            <person name="Harrison M.C."/>
            <person name="Mikhailova A.A."/>
            <person name="Marchal E."/>
            <person name="English S."/>
            <person name="Carruthers M."/>
            <person name="Jennings E.C."/>
            <person name="Chiamaka E.L."/>
            <person name="Frigard R.A."/>
            <person name="Pippel M."/>
            <person name="Attardo G.M."/>
            <person name="Benoit J.B."/>
            <person name="Bornberg-Bauer E."/>
            <person name="Tobe S.S."/>
        </authorList>
    </citation>
    <scope>NUCLEOTIDE SEQUENCE</scope>
    <source>
        <strain evidence="2">Stay&amp;Tobe</strain>
    </source>
</reference>
<organism evidence="2 3">
    <name type="scientific">Diploptera punctata</name>
    <name type="common">Pacific beetle cockroach</name>
    <dbReference type="NCBI Taxonomy" id="6984"/>
    <lineage>
        <taxon>Eukaryota</taxon>
        <taxon>Metazoa</taxon>
        <taxon>Ecdysozoa</taxon>
        <taxon>Arthropoda</taxon>
        <taxon>Hexapoda</taxon>
        <taxon>Insecta</taxon>
        <taxon>Pterygota</taxon>
        <taxon>Neoptera</taxon>
        <taxon>Polyneoptera</taxon>
        <taxon>Dictyoptera</taxon>
        <taxon>Blattodea</taxon>
        <taxon>Blaberoidea</taxon>
        <taxon>Blaberidae</taxon>
        <taxon>Diplopterinae</taxon>
        <taxon>Diploptera</taxon>
    </lineage>
</organism>
<protein>
    <submittedName>
        <fullName evidence="2">Uncharacterized protein</fullName>
    </submittedName>
</protein>
<name>A0AAD7ZJM5_DIPPU</name>
<feature type="non-terminal residue" evidence="2">
    <location>
        <position position="1"/>
    </location>
</feature>
<proteinExistence type="predicted"/>
<keyword evidence="3" id="KW-1185">Reference proteome</keyword>
<dbReference type="EMBL" id="JASPKZ010007842">
    <property type="protein sequence ID" value="KAJ9581808.1"/>
    <property type="molecule type" value="Genomic_DNA"/>
</dbReference>
<feature type="transmembrane region" description="Helical" evidence="1">
    <location>
        <begin position="112"/>
        <end position="131"/>
    </location>
</feature>
<evidence type="ECO:0000313" key="3">
    <source>
        <dbReference type="Proteomes" id="UP001233999"/>
    </source>
</evidence>
<keyword evidence="1" id="KW-1133">Transmembrane helix</keyword>
<accession>A0AAD7ZJM5</accession>
<dbReference type="AlphaFoldDB" id="A0AAD7ZJM5"/>
<evidence type="ECO:0000256" key="1">
    <source>
        <dbReference type="SAM" id="Phobius"/>
    </source>
</evidence>